<feature type="domain" description="Ig-like" evidence="8">
    <location>
        <begin position="24"/>
        <end position="125"/>
    </location>
</feature>
<dbReference type="InterPro" id="IPR013106">
    <property type="entry name" value="Ig_V-set"/>
</dbReference>
<dbReference type="Gene3D" id="2.60.40.10">
    <property type="entry name" value="Immunoglobulins"/>
    <property type="match status" value="2"/>
</dbReference>
<evidence type="ECO:0000256" key="6">
    <source>
        <dbReference type="ARBA" id="ARBA00023319"/>
    </source>
</evidence>
<dbReference type="InterPro" id="IPR013783">
    <property type="entry name" value="Ig-like_fold"/>
</dbReference>
<dbReference type="SMART" id="SM00409">
    <property type="entry name" value="IG"/>
    <property type="match status" value="1"/>
</dbReference>
<dbReference type="PROSITE" id="PS50835">
    <property type="entry name" value="IG_LIKE"/>
    <property type="match status" value="1"/>
</dbReference>
<reference evidence="9" key="4">
    <citation type="submission" date="2025-08" db="UniProtKB">
        <authorList>
            <consortium name="Ensembl"/>
        </authorList>
    </citation>
    <scope>IDENTIFICATION</scope>
</reference>
<feature type="signal peptide" evidence="7">
    <location>
        <begin position="1"/>
        <end position="17"/>
    </location>
</feature>
<dbReference type="SUPFAM" id="SSF48726">
    <property type="entry name" value="Immunoglobulin"/>
    <property type="match status" value="1"/>
</dbReference>
<evidence type="ECO:0000256" key="4">
    <source>
        <dbReference type="ARBA" id="ARBA00023157"/>
    </source>
</evidence>
<evidence type="ECO:0000256" key="1">
    <source>
        <dbReference type="ARBA" id="ARBA00004370"/>
    </source>
</evidence>
<dbReference type="GeneTree" id="ENSGT00940000154641"/>
<dbReference type="PANTHER" id="PTHR24100:SF148">
    <property type="entry name" value="SELECTION AND UPKEEP OF INTRAEPITHELIAL T-CELLS PROTEIN 10-RELATED"/>
    <property type="match status" value="1"/>
</dbReference>
<name>A0A4W4EWT4_ELEEL</name>
<sequence>SEILILIFFFLLYFGASQKVIQPPNSPMVVVAPGADITLPCIFSASEHLNLSNIIINWQQGNTVVHSFYHGGDQLERQGQTYKNRTRVFIDQILSGNASLSLTSVQPEDQGEYTCYVTKSLVKVVKCLVSTILFFVLFSAPYDEPVLSLQPTCDGINITATFSNGFPQPELRWLDSFGGVINESHSSFQLDRRGRYEVSSTMKMTLEVISQSLTLSLHLHPLQDICQGELVTKCDECGIKSFDYVHLTIIVQLMAMVL</sequence>
<dbReference type="InterPro" id="IPR003599">
    <property type="entry name" value="Ig_sub"/>
</dbReference>
<dbReference type="GO" id="GO:0050852">
    <property type="term" value="P:T cell receptor signaling pathway"/>
    <property type="evidence" value="ECO:0007669"/>
    <property type="project" value="TreeGrafter"/>
</dbReference>
<evidence type="ECO:0000259" key="8">
    <source>
        <dbReference type="PROSITE" id="PS50835"/>
    </source>
</evidence>
<reference evidence="10" key="2">
    <citation type="journal article" date="2017" name="Sci. Adv.">
        <title>A tail of two voltages: Proteomic comparison of the three electric organs of the electric eel.</title>
        <authorList>
            <person name="Traeger L.L."/>
            <person name="Sabat G."/>
            <person name="Barrett-Wilt G.A."/>
            <person name="Wells G.B."/>
            <person name="Sussman M.R."/>
        </authorList>
    </citation>
    <scope>NUCLEOTIDE SEQUENCE [LARGE SCALE GENOMIC DNA]</scope>
</reference>
<dbReference type="InterPro" id="IPR036179">
    <property type="entry name" value="Ig-like_dom_sf"/>
</dbReference>
<keyword evidence="6" id="KW-0393">Immunoglobulin domain</keyword>
<feature type="chain" id="PRO_5044285762" description="Ig-like domain-containing protein" evidence="7">
    <location>
        <begin position="18"/>
        <end position="258"/>
    </location>
</feature>
<dbReference type="SMART" id="SM00406">
    <property type="entry name" value="IGv"/>
    <property type="match status" value="1"/>
</dbReference>
<dbReference type="InterPro" id="IPR007110">
    <property type="entry name" value="Ig-like_dom"/>
</dbReference>
<evidence type="ECO:0000313" key="9">
    <source>
        <dbReference type="Ensembl" id="ENSEEEP00000016775.2"/>
    </source>
</evidence>
<evidence type="ECO:0000256" key="3">
    <source>
        <dbReference type="ARBA" id="ARBA00023136"/>
    </source>
</evidence>
<evidence type="ECO:0000256" key="5">
    <source>
        <dbReference type="ARBA" id="ARBA00023180"/>
    </source>
</evidence>
<dbReference type="OMA" id="YLHKMFR"/>
<comment type="subcellular location">
    <subcellularLocation>
        <location evidence="1">Membrane</location>
    </subcellularLocation>
</comment>
<keyword evidence="10" id="KW-1185">Reference proteome</keyword>
<keyword evidence="4" id="KW-1015">Disulfide bond</keyword>
<dbReference type="GO" id="GO:1903037">
    <property type="term" value="P:regulation of leukocyte cell-cell adhesion"/>
    <property type="evidence" value="ECO:0007669"/>
    <property type="project" value="UniProtKB-ARBA"/>
</dbReference>
<dbReference type="GO" id="GO:0005102">
    <property type="term" value="F:signaling receptor binding"/>
    <property type="evidence" value="ECO:0007669"/>
    <property type="project" value="TreeGrafter"/>
</dbReference>
<dbReference type="InterPro" id="IPR050504">
    <property type="entry name" value="IgSF_BTN/MOG"/>
</dbReference>
<dbReference type="GO" id="GO:0009897">
    <property type="term" value="C:external side of plasma membrane"/>
    <property type="evidence" value="ECO:0007669"/>
    <property type="project" value="TreeGrafter"/>
</dbReference>
<reference evidence="9" key="5">
    <citation type="submission" date="2025-09" db="UniProtKB">
        <authorList>
            <consortium name="Ensembl"/>
        </authorList>
    </citation>
    <scope>IDENTIFICATION</scope>
</reference>
<proteinExistence type="predicted"/>
<keyword evidence="5" id="KW-0325">Glycoprotein</keyword>
<organism evidence="9 10">
    <name type="scientific">Electrophorus electricus</name>
    <name type="common">Electric eel</name>
    <name type="synonym">Gymnotus electricus</name>
    <dbReference type="NCBI Taxonomy" id="8005"/>
    <lineage>
        <taxon>Eukaryota</taxon>
        <taxon>Metazoa</taxon>
        <taxon>Chordata</taxon>
        <taxon>Craniata</taxon>
        <taxon>Vertebrata</taxon>
        <taxon>Euteleostomi</taxon>
        <taxon>Actinopterygii</taxon>
        <taxon>Neopterygii</taxon>
        <taxon>Teleostei</taxon>
        <taxon>Ostariophysi</taxon>
        <taxon>Gymnotiformes</taxon>
        <taxon>Gymnotoidei</taxon>
        <taxon>Gymnotidae</taxon>
        <taxon>Electrophorus</taxon>
    </lineage>
</organism>
<accession>A0A4W4EWT4</accession>
<dbReference type="FunFam" id="2.60.40.10:FF:000142">
    <property type="entry name" value="V-set domain-containing T-cell activation inhibitor 1"/>
    <property type="match status" value="1"/>
</dbReference>
<reference evidence="9" key="3">
    <citation type="submission" date="2020-05" db="EMBL/GenBank/DDBJ databases">
        <title>Electrophorus electricus (electric eel) genome, fEleEle1, primary haplotype.</title>
        <authorList>
            <person name="Myers G."/>
            <person name="Meyer A."/>
            <person name="Fedrigo O."/>
            <person name="Formenti G."/>
            <person name="Rhie A."/>
            <person name="Tracey A."/>
            <person name="Sims Y."/>
            <person name="Jarvis E.D."/>
        </authorList>
    </citation>
    <scope>NUCLEOTIDE SEQUENCE [LARGE SCALE GENOMIC DNA]</scope>
</reference>
<evidence type="ECO:0000256" key="7">
    <source>
        <dbReference type="SAM" id="SignalP"/>
    </source>
</evidence>
<protein>
    <recommendedName>
        <fullName evidence="8">Ig-like domain-containing protein</fullName>
    </recommendedName>
</protein>
<dbReference type="Proteomes" id="UP000314983">
    <property type="component" value="Chromosome 5"/>
</dbReference>
<evidence type="ECO:0000256" key="2">
    <source>
        <dbReference type="ARBA" id="ARBA00022729"/>
    </source>
</evidence>
<keyword evidence="2 7" id="KW-0732">Signal</keyword>
<dbReference type="AlphaFoldDB" id="A0A4W4EWT4"/>
<dbReference type="GO" id="GO:0001817">
    <property type="term" value="P:regulation of cytokine production"/>
    <property type="evidence" value="ECO:0007669"/>
    <property type="project" value="TreeGrafter"/>
</dbReference>
<dbReference type="GO" id="GO:0050863">
    <property type="term" value="P:regulation of T cell activation"/>
    <property type="evidence" value="ECO:0007669"/>
    <property type="project" value="UniProtKB-ARBA"/>
</dbReference>
<dbReference type="Ensembl" id="ENSEEET00000016967.2">
    <property type="protein sequence ID" value="ENSEEEP00000016775.2"/>
    <property type="gene ID" value="ENSEEEG00000008317.2"/>
</dbReference>
<keyword evidence="3" id="KW-0472">Membrane</keyword>
<reference evidence="10" key="1">
    <citation type="journal article" date="2014" name="Science">
        <title>Nonhuman genetics. Genomic basis for the convergent evolution of electric organs.</title>
        <authorList>
            <person name="Gallant J.R."/>
            <person name="Traeger L.L."/>
            <person name="Volkening J.D."/>
            <person name="Moffett H."/>
            <person name="Chen P.H."/>
            <person name="Novina C.D."/>
            <person name="Phillips G.N.Jr."/>
            <person name="Anand R."/>
            <person name="Wells G.B."/>
            <person name="Pinch M."/>
            <person name="Guth R."/>
            <person name="Unguez G.A."/>
            <person name="Albert J.S."/>
            <person name="Zakon H.H."/>
            <person name="Samanta M.P."/>
            <person name="Sussman M.R."/>
        </authorList>
    </citation>
    <scope>NUCLEOTIDE SEQUENCE [LARGE SCALE GENOMIC DNA]</scope>
</reference>
<dbReference type="Pfam" id="PF07686">
    <property type="entry name" value="V-set"/>
    <property type="match status" value="1"/>
</dbReference>
<dbReference type="PANTHER" id="PTHR24100">
    <property type="entry name" value="BUTYROPHILIN"/>
    <property type="match status" value="1"/>
</dbReference>
<evidence type="ECO:0000313" key="10">
    <source>
        <dbReference type="Proteomes" id="UP000314983"/>
    </source>
</evidence>